<keyword evidence="1" id="KW-1133">Transmembrane helix</keyword>
<protein>
    <submittedName>
        <fullName evidence="2">Uncharacterized protein</fullName>
    </submittedName>
</protein>
<reference evidence="2" key="2">
    <citation type="journal article" date="2015" name="Data Brief">
        <title>Shoot transcriptome of the giant reed, Arundo donax.</title>
        <authorList>
            <person name="Barrero R.A."/>
            <person name="Guerrero F.D."/>
            <person name="Moolhuijzen P."/>
            <person name="Goolsby J.A."/>
            <person name="Tidwell J."/>
            <person name="Bellgard S.E."/>
            <person name="Bellgard M.I."/>
        </authorList>
    </citation>
    <scope>NUCLEOTIDE SEQUENCE</scope>
    <source>
        <tissue evidence="2">Shoot tissue taken approximately 20 cm above the soil surface</tissue>
    </source>
</reference>
<dbReference type="AlphaFoldDB" id="A0A0A9DES3"/>
<proteinExistence type="predicted"/>
<accession>A0A0A9DES3</accession>
<feature type="transmembrane region" description="Helical" evidence="1">
    <location>
        <begin position="20"/>
        <end position="42"/>
    </location>
</feature>
<sequence>MNYDLYFTKKLVHSLVMVLPAYLATLLFLNGVWKLFITFFFCSCA</sequence>
<evidence type="ECO:0000313" key="2">
    <source>
        <dbReference type="EMBL" id="JAD87084.1"/>
    </source>
</evidence>
<keyword evidence="1" id="KW-0472">Membrane</keyword>
<name>A0A0A9DES3_ARUDO</name>
<keyword evidence="1" id="KW-0812">Transmembrane</keyword>
<organism evidence="2">
    <name type="scientific">Arundo donax</name>
    <name type="common">Giant reed</name>
    <name type="synonym">Donax arundinaceus</name>
    <dbReference type="NCBI Taxonomy" id="35708"/>
    <lineage>
        <taxon>Eukaryota</taxon>
        <taxon>Viridiplantae</taxon>
        <taxon>Streptophyta</taxon>
        <taxon>Embryophyta</taxon>
        <taxon>Tracheophyta</taxon>
        <taxon>Spermatophyta</taxon>
        <taxon>Magnoliopsida</taxon>
        <taxon>Liliopsida</taxon>
        <taxon>Poales</taxon>
        <taxon>Poaceae</taxon>
        <taxon>PACMAD clade</taxon>
        <taxon>Arundinoideae</taxon>
        <taxon>Arundineae</taxon>
        <taxon>Arundo</taxon>
    </lineage>
</organism>
<reference evidence="2" key="1">
    <citation type="submission" date="2014-09" db="EMBL/GenBank/DDBJ databases">
        <authorList>
            <person name="Magalhaes I.L.F."/>
            <person name="Oliveira U."/>
            <person name="Santos F.R."/>
            <person name="Vidigal T.H.D.A."/>
            <person name="Brescovit A.D."/>
            <person name="Santos A.J."/>
        </authorList>
    </citation>
    <scope>NUCLEOTIDE SEQUENCE</scope>
    <source>
        <tissue evidence="2">Shoot tissue taken approximately 20 cm above the soil surface</tissue>
    </source>
</reference>
<evidence type="ECO:0000256" key="1">
    <source>
        <dbReference type="SAM" id="Phobius"/>
    </source>
</evidence>
<dbReference type="EMBL" id="GBRH01210811">
    <property type="protein sequence ID" value="JAD87084.1"/>
    <property type="molecule type" value="Transcribed_RNA"/>
</dbReference>